<dbReference type="GO" id="GO:0160107">
    <property type="term" value="F:tRNA (adenine(58)-N1)-methyltransferase activity"/>
    <property type="evidence" value="ECO:0007669"/>
    <property type="project" value="UniProtKB-EC"/>
</dbReference>
<accession>A0A1Z5TCY2</accession>
<feature type="region of interest" description="Disordered" evidence="4">
    <location>
        <begin position="323"/>
        <end position="386"/>
    </location>
</feature>
<evidence type="ECO:0000313" key="5">
    <source>
        <dbReference type="EMBL" id="OTA33860.1"/>
    </source>
</evidence>
<dbReference type="GO" id="GO:0005739">
    <property type="term" value="C:mitochondrion"/>
    <property type="evidence" value="ECO:0007669"/>
    <property type="project" value="TreeGrafter"/>
</dbReference>
<dbReference type="Gene3D" id="3.40.50.150">
    <property type="entry name" value="Vaccinia Virus protein VP39"/>
    <property type="match status" value="1"/>
</dbReference>
<evidence type="ECO:0000256" key="4">
    <source>
        <dbReference type="SAM" id="MobiDB-lite"/>
    </source>
</evidence>
<dbReference type="SUPFAM" id="SSF53335">
    <property type="entry name" value="S-adenosyl-L-methionine-dependent methyltransferases"/>
    <property type="match status" value="1"/>
</dbReference>
<dbReference type="AlphaFoldDB" id="A0A1Z5TCY2"/>
<dbReference type="InParanoid" id="A0A1Z5TCY2"/>
<evidence type="ECO:0000313" key="6">
    <source>
        <dbReference type="Proteomes" id="UP000194280"/>
    </source>
</evidence>
<dbReference type="EMBL" id="MUNK01000068">
    <property type="protein sequence ID" value="OTA33860.1"/>
    <property type="molecule type" value="Genomic_DNA"/>
</dbReference>
<dbReference type="GO" id="GO:0030488">
    <property type="term" value="P:tRNA methylation"/>
    <property type="evidence" value="ECO:0007669"/>
    <property type="project" value="InterPro"/>
</dbReference>
<name>A0A1Z5TCY2_HORWE</name>
<feature type="compositionally biased region" description="Basic and acidic residues" evidence="4">
    <location>
        <begin position="363"/>
        <end position="383"/>
    </location>
</feature>
<keyword evidence="6" id="KW-1185">Reference proteome</keyword>
<dbReference type="PANTHER" id="PTHR12133">
    <property type="entry name" value="TRNA (ADENINE(58)-N(1))-METHYLTRANSFERASE"/>
    <property type="match status" value="1"/>
</dbReference>
<dbReference type="PANTHER" id="PTHR12133:SF1">
    <property type="entry name" value="TRNA (ADENINE(58)-N(1))-METHYLTRANSFERASE, MITOCHONDRIAL"/>
    <property type="match status" value="1"/>
</dbReference>
<dbReference type="VEuPathDB" id="FungiDB:BTJ68_05797"/>
<reference evidence="5 6" key="1">
    <citation type="submission" date="2017-01" db="EMBL/GenBank/DDBJ databases">
        <title>The recent genome duplication of the halophilic yeast Hortaea werneckii: insights from long-read sequencing.</title>
        <authorList>
            <person name="Sinha S."/>
            <person name="Flibotte S."/>
            <person name="Neira M."/>
            <person name="Lenassi M."/>
            <person name="Gostincar C."/>
            <person name="Stajich J.E."/>
            <person name="Nislow C.E."/>
        </authorList>
    </citation>
    <scope>NUCLEOTIDE SEQUENCE [LARGE SCALE GENOMIC DNA]</scope>
    <source>
        <strain evidence="5 6">EXF-2000</strain>
    </source>
</reference>
<comment type="caution">
    <text evidence="5">The sequence shown here is derived from an EMBL/GenBank/DDBJ whole genome shotgun (WGS) entry which is preliminary data.</text>
</comment>
<gene>
    <name evidence="5" type="ORF">BTJ68_05797</name>
</gene>
<protein>
    <recommendedName>
        <fullName evidence="2">tRNA (adenine(58)-N(1))-methyltransferase catalytic subunit TRM61</fullName>
        <ecNumber evidence="1">2.1.1.220</ecNumber>
    </recommendedName>
    <alternativeName>
        <fullName evidence="3">tRNA(m1A58)-methyltransferase subunit TRM61</fullName>
    </alternativeName>
</protein>
<dbReference type="InterPro" id="IPR014816">
    <property type="entry name" value="tRNA_MeTrfase_Gcd14"/>
</dbReference>
<dbReference type="OrthoDB" id="5585464at2759"/>
<proteinExistence type="predicted"/>
<dbReference type="GO" id="GO:0031515">
    <property type="term" value="C:tRNA (m1A) methyltransferase complex"/>
    <property type="evidence" value="ECO:0007669"/>
    <property type="project" value="InterPro"/>
</dbReference>
<dbReference type="PROSITE" id="PS51620">
    <property type="entry name" value="SAM_TRM61"/>
    <property type="match status" value="1"/>
</dbReference>
<evidence type="ECO:0000256" key="3">
    <source>
        <dbReference type="ARBA" id="ARBA00033309"/>
    </source>
</evidence>
<dbReference type="Gene3D" id="3.10.330.20">
    <property type="match status" value="1"/>
</dbReference>
<dbReference type="Proteomes" id="UP000194280">
    <property type="component" value="Unassembled WGS sequence"/>
</dbReference>
<organism evidence="5 6">
    <name type="scientific">Hortaea werneckii EXF-2000</name>
    <dbReference type="NCBI Taxonomy" id="1157616"/>
    <lineage>
        <taxon>Eukaryota</taxon>
        <taxon>Fungi</taxon>
        <taxon>Dikarya</taxon>
        <taxon>Ascomycota</taxon>
        <taxon>Pezizomycotina</taxon>
        <taxon>Dothideomycetes</taxon>
        <taxon>Dothideomycetidae</taxon>
        <taxon>Mycosphaerellales</taxon>
        <taxon>Teratosphaeriaceae</taxon>
        <taxon>Hortaea</taxon>
    </lineage>
</organism>
<evidence type="ECO:0000256" key="1">
    <source>
        <dbReference type="ARBA" id="ARBA00012796"/>
    </source>
</evidence>
<dbReference type="EC" id="2.1.1.220" evidence="1"/>
<dbReference type="STRING" id="1157616.A0A1Z5TCY2"/>
<sequence length="408" mass="44967">MPMLWRAFRQAPISRSPTCQVRRIADARPFRENDLAVLRPKNDRYASPVLTRPLQAGKRIDTHRGTLHHNDILGKHVRDVVRTMPTKSGKQAGTEYRLHEVKLEEYVRLTKRLVTPLYPQDARLIVDLLDLHPEPPTWAEEDGNKPKLEILEAGTGHGALTLYLSRAIHAANTPFPQRAMTEEDEVDHVALEQWKASRRAVLHTIEISAKYSAHARTVVAGFRHGQYAHNVDFHVGNVSEWASAALVARNEQPFLSHAFLDLPGAEEHLSSVAQALRTDGTLIIFNPSVTQIMASFSKVKEDGVPLVLDRVIELGVNGGTGGREWDVRAVKPRAQHTKSSIGAGEDDSGAEDGGIGGTSDDVQEPRASDGREGADEGAKDEGWKMVCRPKVGDSIVGGGFLGIFKKQR</sequence>
<dbReference type="InterPro" id="IPR029063">
    <property type="entry name" value="SAM-dependent_MTases_sf"/>
</dbReference>
<evidence type="ECO:0000256" key="2">
    <source>
        <dbReference type="ARBA" id="ARBA00015963"/>
    </source>
</evidence>